<dbReference type="RefSeq" id="XP_071906111.1">
    <property type="nucleotide sequence ID" value="XM_072050010.1"/>
</dbReference>
<feature type="chain" id="PRO_5046646754" description="F-box associated domain-containing protein" evidence="1">
    <location>
        <begin position="22"/>
        <end position="269"/>
    </location>
</feature>
<organism evidence="2 3">
    <name type="scientific">Coffea arabica</name>
    <name type="common">Arabian coffee</name>
    <dbReference type="NCBI Taxonomy" id="13443"/>
    <lineage>
        <taxon>Eukaryota</taxon>
        <taxon>Viridiplantae</taxon>
        <taxon>Streptophyta</taxon>
        <taxon>Embryophyta</taxon>
        <taxon>Tracheophyta</taxon>
        <taxon>Spermatophyta</taxon>
        <taxon>Magnoliopsida</taxon>
        <taxon>eudicotyledons</taxon>
        <taxon>Gunneridae</taxon>
        <taxon>Pentapetalae</taxon>
        <taxon>asterids</taxon>
        <taxon>lamiids</taxon>
        <taxon>Gentianales</taxon>
        <taxon>Rubiaceae</taxon>
        <taxon>Ixoroideae</taxon>
        <taxon>Gardenieae complex</taxon>
        <taxon>Bertiereae - Coffeeae clade</taxon>
        <taxon>Coffeeae</taxon>
        <taxon>Coffea</taxon>
    </lineage>
</organism>
<keyword evidence="2" id="KW-1185">Reference proteome</keyword>
<evidence type="ECO:0000313" key="3">
    <source>
        <dbReference type="RefSeq" id="XP_071906111.1"/>
    </source>
</evidence>
<evidence type="ECO:0008006" key="4">
    <source>
        <dbReference type="Google" id="ProtNLM"/>
    </source>
</evidence>
<accession>A0ABM4UFQ0</accession>
<proteinExistence type="predicted"/>
<evidence type="ECO:0000313" key="2">
    <source>
        <dbReference type="Proteomes" id="UP001652660"/>
    </source>
</evidence>
<dbReference type="InterPro" id="IPR052361">
    <property type="entry name" value="F-box_domain"/>
</dbReference>
<evidence type="ECO:0000256" key="1">
    <source>
        <dbReference type="SAM" id="SignalP"/>
    </source>
</evidence>
<reference evidence="3" key="1">
    <citation type="submission" date="2025-08" db="UniProtKB">
        <authorList>
            <consortium name="RefSeq"/>
        </authorList>
    </citation>
    <scope>IDENTIFICATION</scope>
    <source>
        <tissue evidence="3">Leaves</tissue>
    </source>
</reference>
<feature type="signal peptide" evidence="1">
    <location>
        <begin position="1"/>
        <end position="21"/>
    </location>
</feature>
<name>A0ABM4UFQ0_COFAR</name>
<protein>
    <recommendedName>
        <fullName evidence="4">F-box associated domain-containing protein</fullName>
    </recommendedName>
</protein>
<gene>
    <name evidence="3" type="primary">LOC113689342</name>
</gene>
<dbReference type="GeneID" id="113689342"/>
<sequence>MASFASCIVMMIFIFCNPVLRKFIKLPACPLGIPHGCHKISEHSGFENDPITNDYKVIRLVTMTPNKRYGHQAFVVRADNAILCFNITNEVFREIEYLNLSIGSRGENSVTILEESLILISSISGNPKLFSPAYDYNTSIKVWVMKEYGVRESWTKKFSTAHLPEINCQLSFWNNDEELFTQIKNGRVDLHGISAMAKSFGSIRCTSRPTNHGFPTYLSVVTYTESLISLNAERNHCLLLPPSRKVTNFSRIGVFFNTGQKEEISIYTS</sequence>
<dbReference type="Proteomes" id="UP001652660">
    <property type="component" value="Chromosome 5c"/>
</dbReference>
<dbReference type="PANTHER" id="PTHR31790">
    <property type="entry name" value="OS02G0783600 PROTEIN"/>
    <property type="match status" value="1"/>
</dbReference>
<keyword evidence="1" id="KW-0732">Signal</keyword>
<dbReference type="PANTHER" id="PTHR31790:SF526">
    <property type="entry name" value="OS12G0618150 PROTEIN"/>
    <property type="match status" value="1"/>
</dbReference>